<keyword evidence="3" id="KW-0547">Nucleotide-binding</keyword>
<evidence type="ECO:0000313" key="10">
    <source>
        <dbReference type="Proteomes" id="UP000559860"/>
    </source>
</evidence>
<proteinExistence type="inferred from homology"/>
<dbReference type="GO" id="GO:0005829">
    <property type="term" value="C:cytosol"/>
    <property type="evidence" value="ECO:0007669"/>
    <property type="project" value="TreeGrafter"/>
</dbReference>
<dbReference type="GO" id="GO:0005524">
    <property type="term" value="F:ATP binding"/>
    <property type="evidence" value="ECO:0007669"/>
    <property type="project" value="UniProtKB-KW"/>
</dbReference>
<dbReference type="PANTHER" id="PTHR46566">
    <property type="entry name" value="1-PHOSPHOFRUCTOKINASE-RELATED"/>
    <property type="match status" value="1"/>
</dbReference>
<feature type="region of interest" description="Disordered" evidence="7">
    <location>
        <begin position="310"/>
        <end position="330"/>
    </location>
</feature>
<evidence type="ECO:0000256" key="4">
    <source>
        <dbReference type="ARBA" id="ARBA00022777"/>
    </source>
</evidence>
<sequence length="330" mass="34274">MSQTIATLTLNPAIDVACVAAEVHPTQKIRTTNERLDPGGGGINVAHVVHELGGETLAVIMAGGVTGRLVEELLDQAGVPWKSLPIVGRTRICLNVQERASHLEYRFVSEGPLIEAMEWRNSLALLEELDAAWVVASGSLPRGVPEDFYARVAAIGARRGWRLAVDTSGAALRAVMGHGVDLLKLDHGEFESLVGHPVRGQDALAAEIGRVLRAGAARMIAVSLGPDGAWLGSAAGLTYLPAPPVQARGAVGAGDSLMAGLVLGLTRGMPPDAALALGVAAGSASVERYGTARARRETVESLFRQIRAGTLSSAEDPTGGPTTDTTRLAG</sequence>
<gene>
    <name evidence="9" type="ORF">HLH36_13505</name>
</gene>
<evidence type="ECO:0000313" key="9">
    <source>
        <dbReference type="EMBL" id="MBB2169357.1"/>
    </source>
</evidence>
<dbReference type="PANTHER" id="PTHR46566:SF2">
    <property type="entry name" value="ATP-DEPENDENT 6-PHOSPHOFRUCTOKINASE ISOZYME 2"/>
    <property type="match status" value="1"/>
</dbReference>
<dbReference type="CDD" id="cd01164">
    <property type="entry name" value="FruK_PfkB_like"/>
    <property type="match status" value="1"/>
</dbReference>
<dbReference type="Gene3D" id="3.40.1190.20">
    <property type="match status" value="1"/>
</dbReference>
<evidence type="ECO:0000256" key="1">
    <source>
        <dbReference type="ARBA" id="ARBA00010688"/>
    </source>
</evidence>
<name>A0A7W4IUQ6_9PROT</name>
<dbReference type="EMBL" id="JABEQD010000009">
    <property type="protein sequence ID" value="MBB2169357.1"/>
    <property type="molecule type" value="Genomic_DNA"/>
</dbReference>
<feature type="compositionally biased region" description="Low complexity" evidence="7">
    <location>
        <begin position="316"/>
        <end position="330"/>
    </location>
</feature>
<evidence type="ECO:0000256" key="2">
    <source>
        <dbReference type="ARBA" id="ARBA00022679"/>
    </source>
</evidence>
<dbReference type="NCBIfam" id="TIGR03168">
    <property type="entry name" value="1-PFK"/>
    <property type="match status" value="1"/>
</dbReference>
<dbReference type="SUPFAM" id="SSF53613">
    <property type="entry name" value="Ribokinase-like"/>
    <property type="match status" value="1"/>
</dbReference>
<accession>A0A7W4IUQ6</accession>
<keyword evidence="2 6" id="KW-0808">Transferase</keyword>
<evidence type="ECO:0000256" key="6">
    <source>
        <dbReference type="PIRNR" id="PIRNR000535"/>
    </source>
</evidence>
<reference evidence="9 10" key="1">
    <citation type="submission" date="2020-04" db="EMBL/GenBank/DDBJ databases">
        <title>Description of novel Gluconacetobacter.</title>
        <authorList>
            <person name="Sombolestani A."/>
        </authorList>
    </citation>
    <scope>NUCLEOTIDE SEQUENCE [LARGE SCALE GENOMIC DNA]</scope>
    <source>
        <strain evidence="9 10">LMG 27801</strain>
    </source>
</reference>
<dbReference type="Pfam" id="PF00294">
    <property type="entry name" value="PfkB"/>
    <property type="match status" value="1"/>
</dbReference>
<dbReference type="RefSeq" id="WP_182986871.1">
    <property type="nucleotide sequence ID" value="NZ_JABEQD010000009.1"/>
</dbReference>
<comment type="caution">
    <text evidence="9">The sequence shown here is derived from an EMBL/GenBank/DDBJ whole genome shotgun (WGS) entry which is preliminary data.</text>
</comment>
<feature type="domain" description="Carbohydrate kinase PfkB" evidence="8">
    <location>
        <begin position="14"/>
        <end position="293"/>
    </location>
</feature>
<dbReference type="InterPro" id="IPR011611">
    <property type="entry name" value="PfkB_dom"/>
</dbReference>
<keyword evidence="10" id="KW-1185">Reference proteome</keyword>
<dbReference type="InterPro" id="IPR017583">
    <property type="entry name" value="Tagatose/fructose_Pkinase"/>
</dbReference>
<dbReference type="Proteomes" id="UP000559860">
    <property type="component" value="Unassembled WGS sequence"/>
</dbReference>
<evidence type="ECO:0000256" key="7">
    <source>
        <dbReference type="SAM" id="MobiDB-lite"/>
    </source>
</evidence>
<dbReference type="PROSITE" id="PS00583">
    <property type="entry name" value="PFKB_KINASES_1"/>
    <property type="match status" value="1"/>
</dbReference>
<dbReference type="GO" id="GO:0003872">
    <property type="term" value="F:6-phosphofructokinase activity"/>
    <property type="evidence" value="ECO:0007669"/>
    <property type="project" value="TreeGrafter"/>
</dbReference>
<dbReference type="InterPro" id="IPR002173">
    <property type="entry name" value="Carboh/pur_kinase_PfkB_CS"/>
</dbReference>
<keyword evidence="5" id="KW-0067">ATP-binding</keyword>
<dbReference type="PIRSF" id="PIRSF000535">
    <property type="entry name" value="1PFK/6PFK/LacC"/>
    <property type="match status" value="1"/>
</dbReference>
<dbReference type="InterPro" id="IPR029056">
    <property type="entry name" value="Ribokinase-like"/>
</dbReference>
<evidence type="ECO:0000256" key="3">
    <source>
        <dbReference type="ARBA" id="ARBA00022741"/>
    </source>
</evidence>
<protein>
    <recommendedName>
        <fullName evidence="6">Phosphofructokinase</fullName>
    </recommendedName>
</protein>
<evidence type="ECO:0000259" key="8">
    <source>
        <dbReference type="Pfam" id="PF00294"/>
    </source>
</evidence>
<evidence type="ECO:0000256" key="5">
    <source>
        <dbReference type="ARBA" id="ARBA00022840"/>
    </source>
</evidence>
<organism evidence="9 10">
    <name type="scientific">Gluconacetobacter aggeris</name>
    <dbReference type="NCBI Taxonomy" id="1286186"/>
    <lineage>
        <taxon>Bacteria</taxon>
        <taxon>Pseudomonadati</taxon>
        <taxon>Pseudomonadota</taxon>
        <taxon>Alphaproteobacteria</taxon>
        <taxon>Acetobacterales</taxon>
        <taxon>Acetobacteraceae</taxon>
        <taxon>Gluconacetobacter</taxon>
    </lineage>
</organism>
<keyword evidence="4 9" id="KW-0418">Kinase</keyword>
<dbReference type="AlphaFoldDB" id="A0A7W4IUQ6"/>
<comment type="similarity">
    <text evidence="1 6">Belongs to the carbohydrate kinase PfkB family.</text>
</comment>